<evidence type="ECO:0000313" key="2">
    <source>
        <dbReference type="Proteomes" id="UP000198757"/>
    </source>
</evidence>
<sequence length="393" mass="43717">MIFENNVLQHVAMEEGRFRPNSSSFTADYFLKDHLRNVRSMIDENKTLLEETHYYPFGLTMKGISTQNITASLQNKYLYNGKELQNDLGLDHYDYGARFYDAQIGRWHVGDPLSDKFRRYSIYNFAINNPLRFIDPDGMAIEEINGGIRFTEGDAQAAFALLTRRATNVFIGITGNQKVIDQTKKSYEAGSYGNWAVFGAKNFSLASRALSQFGSKSLDNLIVSTHGRTEMTESGKTVSSGFRYSEAIALSKDPYIYSENIESYNDGKKAAVNEQIGYLSKMLGSVKDGGNAIFAACFLADNNRVGVRMGAALQDLSDNRLNFYLSKGFALMSYDDPNAGSGYASPKGFTVEGALTIRTRQYPGGWIKYSPTNAIQSVKDIIVNLSGSPVEFK</sequence>
<dbReference type="EMBL" id="FMZO01000018">
    <property type="protein sequence ID" value="SDE00606.1"/>
    <property type="molecule type" value="Genomic_DNA"/>
</dbReference>
<dbReference type="Gene3D" id="2.180.10.10">
    <property type="entry name" value="RHS repeat-associated core"/>
    <property type="match status" value="1"/>
</dbReference>
<gene>
    <name evidence="1" type="ORF">SAMN04487894_1184</name>
</gene>
<reference evidence="2" key="1">
    <citation type="submission" date="2016-10" db="EMBL/GenBank/DDBJ databases">
        <authorList>
            <person name="Varghese N."/>
            <person name="Submissions S."/>
        </authorList>
    </citation>
    <scope>NUCLEOTIDE SEQUENCE [LARGE SCALE GENOMIC DNA]</scope>
    <source>
        <strain evidence="2">DSM 25811 / CCM 8410 / LMG 26954 / E90</strain>
    </source>
</reference>
<protein>
    <submittedName>
        <fullName evidence="1">RHS repeat-associated core domain-containing protein</fullName>
    </submittedName>
</protein>
<accession>A0A1G6ZFX0</accession>
<dbReference type="AlphaFoldDB" id="A0A1G6ZFX0"/>
<dbReference type="Proteomes" id="UP000198757">
    <property type="component" value="Unassembled WGS sequence"/>
</dbReference>
<proteinExistence type="predicted"/>
<dbReference type="STRING" id="1285928.SAMN04487894_1184"/>
<dbReference type="OrthoDB" id="681079at2"/>
<dbReference type="InterPro" id="IPR022385">
    <property type="entry name" value="Rhs_assc_core"/>
</dbReference>
<evidence type="ECO:0000313" key="1">
    <source>
        <dbReference type="EMBL" id="SDE00606.1"/>
    </source>
</evidence>
<dbReference type="InterPro" id="IPR050708">
    <property type="entry name" value="T6SS_VgrG/RHS"/>
</dbReference>
<name>A0A1G6ZFX0_NIADE</name>
<organism evidence="1 2">
    <name type="scientific">Niabella drilacis (strain DSM 25811 / CCM 8410 / CCUG 62505 / LMG 26954 / E90)</name>
    <dbReference type="NCBI Taxonomy" id="1285928"/>
    <lineage>
        <taxon>Bacteria</taxon>
        <taxon>Pseudomonadati</taxon>
        <taxon>Bacteroidota</taxon>
        <taxon>Chitinophagia</taxon>
        <taxon>Chitinophagales</taxon>
        <taxon>Chitinophagaceae</taxon>
        <taxon>Niabella</taxon>
    </lineage>
</organism>
<dbReference type="NCBIfam" id="TIGR03696">
    <property type="entry name" value="Rhs_assc_core"/>
    <property type="match status" value="1"/>
</dbReference>
<dbReference type="PANTHER" id="PTHR32305:SF15">
    <property type="entry name" value="PROTEIN RHSA-RELATED"/>
    <property type="match status" value="1"/>
</dbReference>
<keyword evidence="2" id="KW-1185">Reference proteome</keyword>
<dbReference type="PANTHER" id="PTHR32305">
    <property type="match status" value="1"/>
</dbReference>